<feature type="region of interest" description="Disordered" evidence="1">
    <location>
        <begin position="33"/>
        <end position="169"/>
    </location>
</feature>
<feature type="compositionally biased region" description="Basic and acidic residues" evidence="1">
    <location>
        <begin position="125"/>
        <end position="145"/>
    </location>
</feature>
<dbReference type="PANTHER" id="PTHR23313:SF0">
    <property type="entry name" value="TESTIS-EXPRESSED PROTEIN 9"/>
    <property type="match status" value="1"/>
</dbReference>
<feature type="compositionally biased region" description="Basic and acidic residues" evidence="1">
    <location>
        <begin position="103"/>
        <end position="114"/>
    </location>
</feature>
<feature type="compositionally biased region" description="Basic and acidic residues" evidence="1">
    <location>
        <begin position="77"/>
        <end position="94"/>
    </location>
</feature>
<accession>A0A9K3GG59</accession>
<keyword evidence="3" id="KW-1185">Reference proteome</keyword>
<comment type="caution">
    <text evidence="2">The sequence shown here is derived from an EMBL/GenBank/DDBJ whole genome shotgun (WGS) entry which is preliminary data.</text>
</comment>
<dbReference type="Proteomes" id="UP000265618">
    <property type="component" value="Unassembled WGS sequence"/>
</dbReference>
<dbReference type="OrthoDB" id="269872at2759"/>
<dbReference type="AlphaFoldDB" id="A0A9K3GG59"/>
<feature type="compositionally biased region" description="Polar residues" evidence="1">
    <location>
        <begin position="33"/>
        <end position="44"/>
    </location>
</feature>
<dbReference type="EMBL" id="BDIP01000413">
    <property type="protein sequence ID" value="GIQ81507.1"/>
    <property type="molecule type" value="Genomic_DNA"/>
</dbReference>
<reference evidence="2 3" key="1">
    <citation type="journal article" date="2018" name="PLoS ONE">
        <title>The draft genome of Kipferlia bialata reveals reductive genome evolution in fornicate parasites.</title>
        <authorList>
            <person name="Tanifuji G."/>
            <person name="Takabayashi S."/>
            <person name="Kume K."/>
            <person name="Takagi M."/>
            <person name="Nakayama T."/>
            <person name="Kamikawa R."/>
            <person name="Inagaki Y."/>
            <person name="Hashimoto T."/>
        </authorList>
    </citation>
    <scope>NUCLEOTIDE SEQUENCE [LARGE SCALE GENOMIC DNA]</scope>
    <source>
        <strain evidence="2">NY0173</strain>
    </source>
</reference>
<feature type="compositionally biased region" description="Basic and acidic residues" evidence="1">
    <location>
        <begin position="266"/>
        <end position="275"/>
    </location>
</feature>
<dbReference type="SUPFAM" id="SSF57997">
    <property type="entry name" value="Tropomyosin"/>
    <property type="match status" value="1"/>
</dbReference>
<gene>
    <name evidence="2" type="ORF">KIPB_002472</name>
</gene>
<evidence type="ECO:0000313" key="3">
    <source>
        <dbReference type="Proteomes" id="UP000265618"/>
    </source>
</evidence>
<feature type="compositionally biased region" description="Basic and acidic residues" evidence="1">
    <location>
        <begin position="228"/>
        <end position="259"/>
    </location>
</feature>
<evidence type="ECO:0000256" key="1">
    <source>
        <dbReference type="SAM" id="MobiDB-lite"/>
    </source>
</evidence>
<name>A0A9K3GG59_9EUKA</name>
<feature type="compositionally biased region" description="Basic and acidic residues" evidence="1">
    <location>
        <begin position="154"/>
        <end position="169"/>
    </location>
</feature>
<dbReference type="PANTHER" id="PTHR23313">
    <property type="entry name" value="TSEC1-RELATED"/>
    <property type="match status" value="1"/>
</dbReference>
<proteinExistence type="predicted"/>
<feature type="region of interest" description="Disordered" evidence="1">
    <location>
        <begin position="211"/>
        <end position="291"/>
    </location>
</feature>
<evidence type="ECO:0000313" key="2">
    <source>
        <dbReference type="EMBL" id="GIQ81507.1"/>
    </source>
</evidence>
<sequence length="385" mass="42972">MDMDMENLTPEEREIMVLNKRLEERRKQALQSINDDLAETSPQAQRAGEDVQEYADTETHDALDMEEFGANATVGVVHEETQEGEGEGERERSATTRPPASRQRREGERERERAPGSARTQRSSRGRESRQETRGEGEANVDRTYRLQRPPPDIQKRLEELASRLGEMGHDEAAGQAAAHLGVTANAAYLKEQNKALKQELAAMAEELASARDEAGHAQRKANAAESRAQELERSLRKAGTRHEAMRKQVSDAQDRTGRAEAALETARREGEAARRQAQGQKSAVSHRDKQLTRALDSAARYKTLLAASEERLKEVEALSRKSSSDTTARVGAVERERSELVAVVRKQAELINVLRQQKLHLEAASRLAISEEEFARVLEMGPTE</sequence>
<protein>
    <submittedName>
        <fullName evidence="2">Uncharacterized protein</fullName>
    </submittedName>
</protein>
<organism evidence="2 3">
    <name type="scientific">Kipferlia bialata</name>
    <dbReference type="NCBI Taxonomy" id="797122"/>
    <lineage>
        <taxon>Eukaryota</taxon>
        <taxon>Metamonada</taxon>
        <taxon>Carpediemonas-like organisms</taxon>
        <taxon>Kipferlia</taxon>
    </lineage>
</organism>